<proteinExistence type="predicted"/>
<dbReference type="KEGG" id="cao:Celal_1496"/>
<dbReference type="AlphaFoldDB" id="E6XAA9"/>
<organism evidence="1 2">
    <name type="scientific">Cellulophaga algicola (strain DSM 14237 / IC166 / ACAM 630)</name>
    <dbReference type="NCBI Taxonomy" id="688270"/>
    <lineage>
        <taxon>Bacteria</taxon>
        <taxon>Pseudomonadati</taxon>
        <taxon>Bacteroidota</taxon>
        <taxon>Flavobacteriia</taxon>
        <taxon>Flavobacteriales</taxon>
        <taxon>Flavobacteriaceae</taxon>
        <taxon>Cellulophaga</taxon>
    </lineage>
</organism>
<keyword evidence="2" id="KW-1185">Reference proteome</keyword>
<dbReference type="eggNOG" id="COG1520">
    <property type="taxonomic scope" value="Bacteria"/>
</dbReference>
<evidence type="ECO:0000313" key="2">
    <source>
        <dbReference type="Proteomes" id="UP000008634"/>
    </source>
</evidence>
<protein>
    <submittedName>
        <fullName evidence="1">Uncharacterized protein</fullName>
    </submittedName>
</protein>
<dbReference type="EMBL" id="CP002453">
    <property type="protein sequence ID" value="ADV48808.1"/>
    <property type="molecule type" value="Genomic_DNA"/>
</dbReference>
<dbReference type="HOGENOM" id="CLU_777774_0_0_10"/>
<dbReference type="RefSeq" id="WP_013550289.1">
    <property type="nucleotide sequence ID" value="NC_014934.1"/>
</dbReference>
<gene>
    <name evidence="1" type="ordered locus">Celal_1496</name>
</gene>
<name>E6XAA9_CELAD</name>
<dbReference type="SUPFAM" id="SSF50998">
    <property type="entry name" value="Quinoprotein alcohol dehydrogenase-like"/>
    <property type="match status" value="1"/>
</dbReference>
<dbReference type="OrthoDB" id="1402376at2"/>
<sequence>MLVKIIKKVNSYALKDKYLYISSGRRVYEYNSGLNIFKSEEDLQDLSNIKNNIFVNDIYGRGFIIEELNYKFLGEFIKITYQHYLILSKIEENRKVTIFKNQKTNEVLGKIKGSSTIFYLNLKYFFSKNLKDDSIESFMFPSGKYLWQFKLETLGKFEDRDGNLQNYEVLKFIGAWQNSIVVACSGQLVLDISSKTGELNRKWQALPGYGSSAFQGRLQHKLPSTDGFQLDISKSYLYHLAGAYLVTIDLVTGKANYQTLKNTLEEHVFSGFRWSTGYAEDENHIYTIAEMNRMELGLDYTPQCIVAFNKKTLKIDWHYRFEGDWVKMDIPQRSTNKLYQLSGDNTLYIFEKEEKSV</sequence>
<accession>E6XAA9</accession>
<dbReference type="InterPro" id="IPR011047">
    <property type="entry name" value="Quinoprotein_ADH-like_sf"/>
</dbReference>
<evidence type="ECO:0000313" key="1">
    <source>
        <dbReference type="EMBL" id="ADV48808.1"/>
    </source>
</evidence>
<dbReference type="Proteomes" id="UP000008634">
    <property type="component" value="Chromosome"/>
</dbReference>
<reference evidence="1 2" key="1">
    <citation type="journal article" date="2010" name="Stand. Genomic Sci.">
        <title>Complete genome sequence of Cellulophaga algicola type strain (IC166).</title>
        <authorList>
            <person name="Abt B."/>
            <person name="Lu M."/>
            <person name="Misra M."/>
            <person name="Han C."/>
            <person name="Nolan M."/>
            <person name="Lucas S."/>
            <person name="Hammon N."/>
            <person name="Deshpande S."/>
            <person name="Cheng J.F."/>
            <person name="Tapia R."/>
            <person name="Goodwin L."/>
            <person name="Pitluck S."/>
            <person name="Liolios K."/>
            <person name="Pagani I."/>
            <person name="Ivanova N."/>
            <person name="Mavromatis K."/>
            <person name="Ovchinikova G."/>
            <person name="Pati A."/>
            <person name="Chen A."/>
            <person name="Palaniappan K."/>
            <person name="Land M."/>
            <person name="Hauser L."/>
            <person name="Chang Y.J."/>
            <person name="Jeffries C.D."/>
            <person name="Detter J.C."/>
            <person name="Brambilla E."/>
            <person name="Rohde M."/>
            <person name="Tindall B.J."/>
            <person name="Goker M."/>
            <person name="Woyke T."/>
            <person name="Bristow J."/>
            <person name="Eisen J.A."/>
            <person name="Markowitz V."/>
            <person name="Hugenholtz P."/>
            <person name="Kyrpides N.C."/>
            <person name="Klenk H.P."/>
            <person name="Lapidus A."/>
        </authorList>
    </citation>
    <scope>NUCLEOTIDE SEQUENCE [LARGE SCALE GENOMIC DNA]</scope>
    <source>
        <strain evidence="2">DSM 14237 / IC166 / ACAM 630</strain>
    </source>
</reference>